<dbReference type="EMBL" id="JAYKXN010000006">
    <property type="protein sequence ID" value="KAK7277526.1"/>
    <property type="molecule type" value="Genomic_DNA"/>
</dbReference>
<comment type="caution">
    <text evidence="1">The sequence shown here is derived from an EMBL/GenBank/DDBJ whole genome shotgun (WGS) entry which is preliminary data.</text>
</comment>
<name>A0AAN9IKU8_CLITE</name>
<dbReference type="AlphaFoldDB" id="A0AAN9IKU8"/>
<organism evidence="1 2">
    <name type="scientific">Clitoria ternatea</name>
    <name type="common">Butterfly pea</name>
    <dbReference type="NCBI Taxonomy" id="43366"/>
    <lineage>
        <taxon>Eukaryota</taxon>
        <taxon>Viridiplantae</taxon>
        <taxon>Streptophyta</taxon>
        <taxon>Embryophyta</taxon>
        <taxon>Tracheophyta</taxon>
        <taxon>Spermatophyta</taxon>
        <taxon>Magnoliopsida</taxon>
        <taxon>eudicotyledons</taxon>
        <taxon>Gunneridae</taxon>
        <taxon>Pentapetalae</taxon>
        <taxon>rosids</taxon>
        <taxon>fabids</taxon>
        <taxon>Fabales</taxon>
        <taxon>Fabaceae</taxon>
        <taxon>Papilionoideae</taxon>
        <taxon>50 kb inversion clade</taxon>
        <taxon>NPAAA clade</taxon>
        <taxon>indigoferoid/millettioid clade</taxon>
        <taxon>Phaseoleae</taxon>
        <taxon>Clitoria</taxon>
    </lineage>
</organism>
<evidence type="ECO:0000313" key="2">
    <source>
        <dbReference type="Proteomes" id="UP001359559"/>
    </source>
</evidence>
<dbReference type="SUPFAM" id="SSF47923">
    <property type="entry name" value="Ypt/Rab-GAP domain of gyp1p"/>
    <property type="match status" value="1"/>
</dbReference>
<dbReference type="InterPro" id="IPR035969">
    <property type="entry name" value="Rab-GAP_TBC_sf"/>
</dbReference>
<sequence>MMPLGRTQHATWKEECRLLFPLIGSGRFITIAVITEDGQPIQDPYVLKETMSAKGLDLAVLPQDNNSPLSMDDANNLVKVTDKRVVQWMLTLHQIGMSDLCSRMIILLDDEVDPFWCFECLMRRLGEPERSTHQKAQSLEQLHQLQEAP</sequence>
<reference evidence="1 2" key="1">
    <citation type="submission" date="2024-01" db="EMBL/GenBank/DDBJ databases">
        <title>The genomes of 5 underutilized Papilionoideae crops provide insights into root nodulation and disease resistance.</title>
        <authorList>
            <person name="Yuan L."/>
        </authorList>
    </citation>
    <scope>NUCLEOTIDE SEQUENCE [LARGE SCALE GENOMIC DNA]</scope>
    <source>
        <strain evidence="1">LY-2023</strain>
        <tissue evidence="1">Leaf</tissue>
    </source>
</reference>
<proteinExistence type="predicted"/>
<evidence type="ECO:0000313" key="1">
    <source>
        <dbReference type="EMBL" id="KAK7277526.1"/>
    </source>
</evidence>
<accession>A0AAN9IKU8</accession>
<dbReference type="Proteomes" id="UP001359559">
    <property type="component" value="Unassembled WGS sequence"/>
</dbReference>
<gene>
    <name evidence="1" type="ORF">RJT34_22540</name>
</gene>
<protein>
    <submittedName>
        <fullName evidence="1">Uncharacterized protein</fullName>
    </submittedName>
</protein>
<keyword evidence="2" id="KW-1185">Reference proteome</keyword>